<dbReference type="EC" id="3.2.1.86" evidence="1"/>
<dbReference type="AlphaFoldDB" id="A0A7H4PML8"/>
<dbReference type="Gene3D" id="3.20.20.80">
    <property type="entry name" value="Glycosidases"/>
    <property type="match status" value="1"/>
</dbReference>
<keyword evidence="1" id="KW-0326">Glycosidase</keyword>
<keyword evidence="1" id="KW-0378">Hydrolase</keyword>
<protein>
    <submittedName>
        <fullName evidence="1">6-phospho-beta-glucosidase ascB</fullName>
        <ecNumber evidence="1">3.2.1.86</ecNumber>
    </submittedName>
</protein>
<proteinExistence type="predicted"/>
<dbReference type="EMBL" id="UGMS01000004">
    <property type="protein sequence ID" value="STW79641.1"/>
    <property type="molecule type" value="Genomic_DNA"/>
</dbReference>
<reference evidence="1 2" key="1">
    <citation type="submission" date="2018-06" db="EMBL/GenBank/DDBJ databases">
        <authorList>
            <consortium name="Pathogen Informatics"/>
            <person name="Doyle S."/>
        </authorList>
    </citation>
    <scope>NUCLEOTIDE SEQUENCE [LARGE SCALE GENOMIC DNA]</scope>
    <source>
        <strain evidence="1 2">NCTC11685</strain>
    </source>
</reference>
<name>A0A7H4PML8_9ENTR</name>
<accession>A0A7H4PML8</accession>
<dbReference type="GO" id="GO:0008706">
    <property type="term" value="F:6-phospho-beta-glucosidase activity"/>
    <property type="evidence" value="ECO:0007669"/>
    <property type="project" value="UniProtKB-EC"/>
</dbReference>
<dbReference type="InterPro" id="IPR017853">
    <property type="entry name" value="GH"/>
</dbReference>
<evidence type="ECO:0000313" key="1">
    <source>
        <dbReference type="EMBL" id="STW79641.1"/>
    </source>
</evidence>
<dbReference type="InterPro" id="IPR001360">
    <property type="entry name" value="Glyco_hydro_1"/>
</dbReference>
<dbReference type="GO" id="GO:0005975">
    <property type="term" value="P:carbohydrate metabolic process"/>
    <property type="evidence" value="ECO:0007669"/>
    <property type="project" value="InterPro"/>
</dbReference>
<gene>
    <name evidence="1" type="primary">bglA_4</name>
    <name evidence="1" type="ORF">NCTC11685_06972</name>
</gene>
<dbReference type="SUPFAM" id="SSF51445">
    <property type="entry name" value="(Trans)glycosidases"/>
    <property type="match status" value="1"/>
</dbReference>
<comment type="caution">
    <text evidence="1">The sequence shown here is derived from an EMBL/GenBank/DDBJ whole genome shotgun (WGS) entry which is preliminary data.</text>
</comment>
<organism evidence="1 2">
    <name type="scientific">Klebsiella michiganensis</name>
    <dbReference type="NCBI Taxonomy" id="1134687"/>
    <lineage>
        <taxon>Bacteria</taxon>
        <taxon>Pseudomonadati</taxon>
        <taxon>Pseudomonadota</taxon>
        <taxon>Gammaproteobacteria</taxon>
        <taxon>Enterobacterales</taxon>
        <taxon>Enterobacteriaceae</taxon>
        <taxon>Klebsiella/Raoultella group</taxon>
        <taxon>Klebsiella</taxon>
    </lineage>
</organism>
<dbReference type="Pfam" id="PF00232">
    <property type="entry name" value="Glyco_hydro_1"/>
    <property type="match status" value="1"/>
</dbReference>
<sequence length="72" mass="7990">MTATRNRCSSWKTVSARGNEIDANGEINDDYRISYLREHIKAMGDAIEDGIPVMGLHQLGLYRSGCPPLPAR</sequence>
<dbReference type="Proteomes" id="UP000254863">
    <property type="component" value="Unassembled WGS sequence"/>
</dbReference>
<evidence type="ECO:0000313" key="2">
    <source>
        <dbReference type="Proteomes" id="UP000254863"/>
    </source>
</evidence>